<dbReference type="PANTHER" id="PTHR45953:SF1">
    <property type="entry name" value="IDURONATE 2-SULFATASE"/>
    <property type="match status" value="1"/>
</dbReference>
<gene>
    <name evidence="5" type="ORF">DAERI_070138</name>
</gene>
<organism evidence="5 6">
    <name type="scientific">Deinococcus aerius</name>
    <dbReference type="NCBI Taxonomy" id="200253"/>
    <lineage>
        <taxon>Bacteria</taxon>
        <taxon>Thermotogati</taxon>
        <taxon>Deinococcota</taxon>
        <taxon>Deinococci</taxon>
        <taxon>Deinococcales</taxon>
        <taxon>Deinococcaceae</taxon>
        <taxon>Deinococcus</taxon>
    </lineage>
</organism>
<evidence type="ECO:0000313" key="5">
    <source>
        <dbReference type="EMBL" id="GBF06140.1"/>
    </source>
</evidence>
<dbReference type="Proteomes" id="UP000236569">
    <property type="component" value="Unassembled WGS sequence"/>
</dbReference>
<dbReference type="OrthoDB" id="9762324at2"/>
<keyword evidence="2" id="KW-0479">Metal-binding</keyword>
<dbReference type="SUPFAM" id="SSF53649">
    <property type="entry name" value="Alkaline phosphatase-like"/>
    <property type="match status" value="1"/>
</dbReference>
<dbReference type="Gene3D" id="3.40.720.10">
    <property type="entry name" value="Alkaline Phosphatase, subunit A"/>
    <property type="match status" value="1"/>
</dbReference>
<keyword evidence="6" id="KW-1185">Reference proteome</keyword>
<dbReference type="PROSITE" id="PS00523">
    <property type="entry name" value="SULFATASE_1"/>
    <property type="match status" value="1"/>
</dbReference>
<evidence type="ECO:0000259" key="4">
    <source>
        <dbReference type="Pfam" id="PF00884"/>
    </source>
</evidence>
<dbReference type="GO" id="GO:0008484">
    <property type="term" value="F:sulfuric ester hydrolase activity"/>
    <property type="evidence" value="ECO:0007669"/>
    <property type="project" value="TreeGrafter"/>
</dbReference>
<dbReference type="EMBL" id="BFAG01000007">
    <property type="protein sequence ID" value="GBF06140.1"/>
    <property type="molecule type" value="Genomic_DNA"/>
</dbReference>
<sequence length="494" mass="55267">MNPPNILLITTDQQRHDAVGVNGSPFLTTPNLDALASEGVNFERSYCPNAVCTPSRLSLMTGLFLSRHGGYNIGTTAPDKTRFLSAMLRAGGYRTHHIGKAHWHPWNEDSPEKAPVDELGTPWRDFVGFDTAEVATGHVTWGVSRHYARWLERRGINPAQYNRITRLFEYDPNETGAWGMPTAYHSGAWIVERAAAFLEGHDARQPFFLNLGFQDPHHPHAVPFDFEARVDEAALPPPISSAGDRSTPEPIELLRSGGINASRYRGPFEVAGNSGAHDWKAYFADERRSRATRAHYYTMVNLIDRQVGEVLGTLRRCGYERDTIVVFTSDHGDMLGDHDIGQKGPVAYESVLRVPLILRYPAGFGADTLAHPVSLVDLYPTLLGYAGLPCPPVDGLDLRPYLESGEVPARPGVRAEYKEEPDRLRYKAWITERYKLVVYPGETFGELYDLAADPHEHVNRFHDPDFTGIKAQLLLEMIGDMERSEPISERPSRV</sequence>
<evidence type="ECO:0000256" key="1">
    <source>
        <dbReference type="ARBA" id="ARBA00008779"/>
    </source>
</evidence>
<comment type="similarity">
    <text evidence="1">Belongs to the sulfatase family.</text>
</comment>
<dbReference type="InterPro" id="IPR024607">
    <property type="entry name" value="Sulfatase_CS"/>
</dbReference>
<evidence type="ECO:0000256" key="2">
    <source>
        <dbReference type="ARBA" id="ARBA00022723"/>
    </source>
</evidence>
<dbReference type="GO" id="GO:0046872">
    <property type="term" value="F:metal ion binding"/>
    <property type="evidence" value="ECO:0007669"/>
    <property type="project" value="UniProtKB-KW"/>
</dbReference>
<comment type="caution">
    <text evidence="5">The sequence shown here is derived from an EMBL/GenBank/DDBJ whole genome shotgun (WGS) entry which is preliminary data.</text>
</comment>
<keyword evidence="3" id="KW-0378">Hydrolase</keyword>
<evidence type="ECO:0000313" key="6">
    <source>
        <dbReference type="Proteomes" id="UP000236569"/>
    </source>
</evidence>
<dbReference type="Pfam" id="PF00884">
    <property type="entry name" value="Sulfatase"/>
    <property type="match status" value="1"/>
</dbReference>
<reference evidence="6" key="1">
    <citation type="submission" date="2018-01" db="EMBL/GenBank/DDBJ databases">
        <title>Draft Genome Sequence of the Radioresistant Bacterium Deinococcus aerius TR0125, Isolated from the Higher Atmosphere above Japan.</title>
        <authorList>
            <person name="Satoh K."/>
            <person name="Arai H."/>
            <person name="Sanzen T."/>
            <person name="Kawaguchi Y."/>
            <person name="Hayashi H."/>
            <person name="Yokobori S."/>
            <person name="Yamagishi A."/>
            <person name="Oono Y."/>
            <person name="Narumi I."/>
        </authorList>
    </citation>
    <scope>NUCLEOTIDE SEQUENCE [LARGE SCALE GENOMIC DNA]</scope>
    <source>
        <strain evidence="6">TR0125</strain>
    </source>
</reference>
<accession>A0A2I9D6S1</accession>
<name>A0A2I9D6S1_9DEIO</name>
<dbReference type="GO" id="GO:0005737">
    <property type="term" value="C:cytoplasm"/>
    <property type="evidence" value="ECO:0007669"/>
    <property type="project" value="TreeGrafter"/>
</dbReference>
<proteinExistence type="inferred from homology"/>
<dbReference type="InterPro" id="IPR017850">
    <property type="entry name" value="Alkaline_phosphatase_core_sf"/>
</dbReference>
<dbReference type="AlphaFoldDB" id="A0A2I9D6S1"/>
<dbReference type="RefSeq" id="WP_103129534.1">
    <property type="nucleotide sequence ID" value="NZ_BFAG01000007.1"/>
</dbReference>
<feature type="domain" description="Sulfatase N-terminal" evidence="4">
    <location>
        <begin position="4"/>
        <end position="387"/>
    </location>
</feature>
<dbReference type="InterPro" id="IPR000917">
    <property type="entry name" value="Sulfatase_N"/>
</dbReference>
<evidence type="ECO:0000256" key="3">
    <source>
        <dbReference type="ARBA" id="ARBA00022801"/>
    </source>
</evidence>
<protein>
    <submittedName>
        <fullName evidence="5">Arylsulfatase A family protein</fullName>
    </submittedName>
</protein>
<dbReference type="PANTHER" id="PTHR45953">
    <property type="entry name" value="IDURONATE 2-SULFATASE"/>
    <property type="match status" value="1"/>
</dbReference>